<evidence type="ECO:0000259" key="2">
    <source>
        <dbReference type="Pfam" id="PF13403"/>
    </source>
</evidence>
<dbReference type="RefSeq" id="WP_119133662.1">
    <property type="nucleotide sequence ID" value="NZ_QXXQ01000002.1"/>
</dbReference>
<dbReference type="Pfam" id="PF13403">
    <property type="entry name" value="Hint_2"/>
    <property type="match status" value="1"/>
</dbReference>
<feature type="domain" description="Hedgehog/Intein (Hint)" evidence="2">
    <location>
        <begin position="171"/>
        <end position="271"/>
    </location>
</feature>
<evidence type="ECO:0000313" key="4">
    <source>
        <dbReference type="Proteomes" id="UP000266649"/>
    </source>
</evidence>
<feature type="region of interest" description="Disordered" evidence="1">
    <location>
        <begin position="1"/>
        <end position="21"/>
    </location>
</feature>
<evidence type="ECO:0000313" key="3">
    <source>
        <dbReference type="EMBL" id="RID93009.1"/>
    </source>
</evidence>
<dbReference type="InterPro" id="IPR028992">
    <property type="entry name" value="Hedgehog/Intein_dom"/>
</dbReference>
<comment type="caution">
    <text evidence="3">The sequence shown here is derived from an EMBL/GenBank/DDBJ whole genome shotgun (WGS) entry which is preliminary data.</text>
</comment>
<name>A0A398BQF2_9RHOB</name>
<dbReference type="AlphaFoldDB" id="A0A398BQF2"/>
<organism evidence="3 4">
    <name type="scientific">Gemmobacter lutimaris</name>
    <dbReference type="NCBI Taxonomy" id="2306023"/>
    <lineage>
        <taxon>Bacteria</taxon>
        <taxon>Pseudomonadati</taxon>
        <taxon>Pseudomonadota</taxon>
        <taxon>Alphaproteobacteria</taxon>
        <taxon>Rhodobacterales</taxon>
        <taxon>Paracoccaceae</taxon>
        <taxon>Gemmobacter</taxon>
    </lineage>
</organism>
<accession>A0A398BQF2</accession>
<keyword evidence="4" id="KW-1185">Reference proteome</keyword>
<sequence length="339" mass="36181">MGGWLALSQHDPPPPGGGATRAGLMTRGALVLELAVPLRGAQVLLDYHAATNGWERTFSILHDTERGLTIRHRQGPAVAICRLEGRLPAEPGIAQITLAFDIHRESWSLSYMRPGSGSSVTASGTAPLALPLEDLDRICALTPEVRRHDALLWFGATTHDAAPRAASWVHHQTAIATPSGLRQAGSLNPGETVLLHDGTARRLQSVRRCDLPGRGSHTPVRLRAPYIVPGRDHLVSADLPILMTGGDIEDLFDEEEVLVAAQHLTDGLAALFDTGHMVLRTISLDIGAPDLVQGDGMAFLSASHAGAPATPPPLRQLRGFEAMPLLAALNRNGMSWRAA</sequence>
<proteinExistence type="predicted"/>
<protein>
    <recommendedName>
        <fullName evidence="2">Hedgehog/Intein (Hint) domain-containing protein</fullName>
    </recommendedName>
</protein>
<dbReference type="Proteomes" id="UP000266649">
    <property type="component" value="Unassembled WGS sequence"/>
</dbReference>
<evidence type="ECO:0000256" key="1">
    <source>
        <dbReference type="SAM" id="MobiDB-lite"/>
    </source>
</evidence>
<dbReference type="OrthoDB" id="6305173at2"/>
<gene>
    <name evidence="3" type="ORF">D2N39_04960</name>
</gene>
<dbReference type="EMBL" id="QXXQ01000002">
    <property type="protein sequence ID" value="RID93009.1"/>
    <property type="molecule type" value="Genomic_DNA"/>
</dbReference>
<reference evidence="3 4" key="1">
    <citation type="submission" date="2018-09" db="EMBL/GenBank/DDBJ databases">
        <title>Gemmobacter lutimaris sp. nov., a marine bacterium isolated from tidal flat.</title>
        <authorList>
            <person name="Lee D.W."/>
            <person name="Yoo Y."/>
            <person name="Kim J.-J."/>
            <person name="Kim B.S."/>
        </authorList>
    </citation>
    <scope>NUCLEOTIDE SEQUENCE [LARGE SCALE GENOMIC DNA]</scope>
    <source>
        <strain evidence="3 4">YJ-T1-11</strain>
    </source>
</reference>